<dbReference type="AlphaFoldDB" id="A0AA48H477"/>
<dbReference type="InterPro" id="IPR058240">
    <property type="entry name" value="rSAM_sf"/>
</dbReference>
<dbReference type="PANTHER" id="PTHR11228">
    <property type="entry name" value="RADICAL SAM DOMAIN PROTEIN"/>
    <property type="match status" value="1"/>
</dbReference>
<keyword evidence="4" id="KW-0479">Metal-binding</keyword>
<dbReference type="GO" id="GO:0051536">
    <property type="term" value="F:iron-sulfur cluster binding"/>
    <property type="evidence" value="ECO:0007669"/>
    <property type="project" value="UniProtKB-KW"/>
</dbReference>
<evidence type="ECO:0000256" key="5">
    <source>
        <dbReference type="ARBA" id="ARBA00023004"/>
    </source>
</evidence>
<feature type="domain" description="Radical SAM core" evidence="7">
    <location>
        <begin position="253"/>
        <end position="462"/>
    </location>
</feature>
<gene>
    <name evidence="8" type="ORF">METESE_06460</name>
</gene>
<dbReference type="CDD" id="cd21109">
    <property type="entry name" value="SPASM"/>
    <property type="match status" value="1"/>
</dbReference>
<dbReference type="PROSITE" id="PS51918">
    <property type="entry name" value="RADICAL_SAM"/>
    <property type="match status" value="1"/>
</dbReference>
<sequence length="568" mass="59298">MRFVLVHGYLGAPADLAPLAEALEGVFGAGCARFAALHPAWTGTGSPPPFDEAAFLAAVAAAAEGPGPWALVGHSTGGSLALLAQAQLRPDLLVLLGVPPRVGLEHLPRFLAATHGRMDPPTLLDACRLVHTLNRAGAAGLPQVPLVLAHGGADELVPPEDLASWGREVLILPGEGHHLTSPAAWDALVAAIVDALLPGDALTAAERARIALLEPGVAAYAEARPGGWHAAGRTPSVRRALQPGALPELGPWAPPPALVNVELTTRCPHRCVACARTQDRPDRGDMTLATFAQVLDRLPEAARITLVGLGEPTLHPDLAACVAMAARQGRWVGLVTSGAALTAPLAEALADAGLAQATFSVDAADPALAERLRPGVPFQRTLGAFREAAERWRGRVALAVFTAVSTENAEHLDGVADLALGLGARAWMLSDLNFAANRARSLRAAPAGVRETVARSLERALAAGLPALSVRGLEELGKPFRLREYLLRPAERLWDRADRHRHCLSPWQTAAVGADGTLTCCDCQPGNPAGSLLHPAFQQVWNGPALRALRQGLLAGAPPAACRGCPRL</sequence>
<dbReference type="PANTHER" id="PTHR11228:SF7">
    <property type="entry name" value="PQQA PEPTIDE CYCLASE"/>
    <property type="match status" value="1"/>
</dbReference>
<dbReference type="SUPFAM" id="SSF53474">
    <property type="entry name" value="alpha/beta-Hydrolases"/>
    <property type="match status" value="1"/>
</dbReference>
<dbReference type="InterPro" id="IPR050377">
    <property type="entry name" value="Radical_SAM_PqqE_MftC-like"/>
</dbReference>
<name>A0AA48H477_9BACT</name>
<dbReference type="Proteomes" id="UP001228113">
    <property type="component" value="Chromosome"/>
</dbReference>
<evidence type="ECO:0000256" key="3">
    <source>
        <dbReference type="ARBA" id="ARBA00022691"/>
    </source>
</evidence>
<evidence type="ECO:0000259" key="7">
    <source>
        <dbReference type="PROSITE" id="PS51918"/>
    </source>
</evidence>
<organism evidence="8 9">
    <name type="scientific">Mesoterricola sediminis</name>
    <dbReference type="NCBI Taxonomy" id="2927980"/>
    <lineage>
        <taxon>Bacteria</taxon>
        <taxon>Pseudomonadati</taxon>
        <taxon>Acidobacteriota</taxon>
        <taxon>Holophagae</taxon>
        <taxon>Holophagales</taxon>
        <taxon>Holophagaceae</taxon>
        <taxon>Mesoterricola</taxon>
    </lineage>
</organism>
<evidence type="ECO:0000256" key="1">
    <source>
        <dbReference type="ARBA" id="ARBA00001966"/>
    </source>
</evidence>
<evidence type="ECO:0000313" key="9">
    <source>
        <dbReference type="Proteomes" id="UP001228113"/>
    </source>
</evidence>
<evidence type="ECO:0000256" key="6">
    <source>
        <dbReference type="ARBA" id="ARBA00023014"/>
    </source>
</evidence>
<keyword evidence="2" id="KW-0004">4Fe-4S</keyword>
<proteinExistence type="predicted"/>
<dbReference type="InterPro" id="IPR013785">
    <property type="entry name" value="Aldolase_TIM"/>
</dbReference>
<dbReference type="SFLD" id="SFLDG01067">
    <property type="entry name" value="SPASM/twitch_domain_containing"/>
    <property type="match status" value="1"/>
</dbReference>
<dbReference type="GO" id="GO:0003824">
    <property type="term" value="F:catalytic activity"/>
    <property type="evidence" value="ECO:0007669"/>
    <property type="project" value="InterPro"/>
</dbReference>
<dbReference type="Pfam" id="PF13186">
    <property type="entry name" value="SPASM"/>
    <property type="match status" value="1"/>
</dbReference>
<dbReference type="InterPro" id="IPR023885">
    <property type="entry name" value="4Fe4S-binding_SPASM_dom"/>
</dbReference>
<evidence type="ECO:0000313" key="8">
    <source>
        <dbReference type="EMBL" id="BDU75688.1"/>
    </source>
</evidence>
<keyword evidence="9" id="KW-1185">Reference proteome</keyword>
<evidence type="ECO:0000256" key="4">
    <source>
        <dbReference type="ARBA" id="ARBA00022723"/>
    </source>
</evidence>
<dbReference type="InterPro" id="IPR029058">
    <property type="entry name" value="AB_hydrolase_fold"/>
</dbReference>
<dbReference type="EMBL" id="AP027081">
    <property type="protein sequence ID" value="BDU75688.1"/>
    <property type="molecule type" value="Genomic_DNA"/>
</dbReference>
<accession>A0AA48H477</accession>
<dbReference type="KEGG" id="msea:METESE_06460"/>
<dbReference type="SUPFAM" id="SSF102114">
    <property type="entry name" value="Radical SAM enzymes"/>
    <property type="match status" value="1"/>
</dbReference>
<dbReference type="SFLD" id="SFLDS00029">
    <property type="entry name" value="Radical_SAM"/>
    <property type="match status" value="1"/>
</dbReference>
<dbReference type="CDD" id="cd01335">
    <property type="entry name" value="Radical_SAM"/>
    <property type="match status" value="1"/>
</dbReference>
<evidence type="ECO:0000256" key="2">
    <source>
        <dbReference type="ARBA" id="ARBA00022485"/>
    </source>
</evidence>
<dbReference type="RefSeq" id="WP_316411070.1">
    <property type="nucleotide sequence ID" value="NZ_AP027081.1"/>
</dbReference>
<keyword evidence="3" id="KW-0949">S-adenosyl-L-methionine</keyword>
<keyword evidence="5" id="KW-0408">Iron</keyword>
<dbReference type="SFLD" id="SFLDG01387">
    <property type="entry name" value="BtrN-like_SPASM_domain_contain"/>
    <property type="match status" value="1"/>
</dbReference>
<protein>
    <recommendedName>
        <fullName evidence="7">Radical SAM core domain-containing protein</fullName>
    </recommendedName>
</protein>
<dbReference type="InterPro" id="IPR034391">
    <property type="entry name" value="AdoMet-like_SPASM_containing"/>
</dbReference>
<comment type="cofactor">
    <cofactor evidence="1">
        <name>[4Fe-4S] cluster</name>
        <dbReference type="ChEBI" id="CHEBI:49883"/>
    </cofactor>
</comment>
<dbReference type="Gene3D" id="3.20.20.70">
    <property type="entry name" value="Aldolase class I"/>
    <property type="match status" value="2"/>
</dbReference>
<dbReference type="Gene3D" id="3.40.50.1820">
    <property type="entry name" value="alpha/beta hydrolase"/>
    <property type="match status" value="1"/>
</dbReference>
<keyword evidence="6" id="KW-0411">Iron-sulfur</keyword>
<reference evidence="8" key="1">
    <citation type="journal article" date="2023" name="Int. J. Syst. Evol. Microbiol.">
        <title>Mesoterricola silvestris gen. nov., sp. nov., Mesoterricola sediminis sp. nov., Geothrix oryzae sp. nov., Geothrix edaphica sp. nov., Geothrix rubra sp. nov., and Geothrix limicola sp. nov., six novel members of Acidobacteriota isolated from soils.</title>
        <authorList>
            <person name="Itoh H."/>
            <person name="Sugisawa Y."/>
            <person name="Mise K."/>
            <person name="Xu Z."/>
            <person name="Kuniyasu M."/>
            <person name="Ushijima N."/>
            <person name="Kawano K."/>
            <person name="Kobayashi E."/>
            <person name="Shiratori Y."/>
            <person name="Masuda Y."/>
            <person name="Senoo K."/>
        </authorList>
    </citation>
    <scope>NUCLEOTIDE SEQUENCE</scope>
    <source>
        <strain evidence="8">W786</strain>
    </source>
</reference>
<dbReference type="InterPro" id="IPR007197">
    <property type="entry name" value="rSAM"/>
</dbReference>
<dbReference type="GO" id="GO:0046872">
    <property type="term" value="F:metal ion binding"/>
    <property type="evidence" value="ECO:0007669"/>
    <property type="project" value="UniProtKB-KW"/>
</dbReference>
<dbReference type="Pfam" id="PF04055">
    <property type="entry name" value="Radical_SAM"/>
    <property type="match status" value="1"/>
</dbReference>